<dbReference type="InterPro" id="IPR011791">
    <property type="entry name" value="CadR-PbrR"/>
</dbReference>
<dbReference type="RefSeq" id="WP_089727597.1">
    <property type="nucleotide sequence ID" value="NZ_FNGI01000004.1"/>
</dbReference>
<feature type="domain" description="HTH merR-type" evidence="2">
    <location>
        <begin position="1"/>
        <end position="69"/>
    </location>
</feature>
<dbReference type="InterPro" id="IPR009061">
    <property type="entry name" value="DNA-bd_dom_put_sf"/>
</dbReference>
<dbReference type="Pfam" id="PF13411">
    <property type="entry name" value="MerR_1"/>
    <property type="match status" value="1"/>
</dbReference>
<dbReference type="STRING" id="119000.SAMN05661010_01741"/>
<sequence length="132" mass="14830">MRIGQLAKLVGVDVQTIRFYEREGLLVSPERQQNGYRIYTQQHVERLAFVRRCRMLNLSLAEIGELQGYLDEPHQPCTAVNGMLDGRIAHVRAQINSLQALEKQLVALRTRCSGVHEAADCGILTGISAETR</sequence>
<keyword evidence="4" id="KW-1185">Reference proteome</keyword>
<dbReference type="OrthoDB" id="9808480at2"/>
<dbReference type="InterPro" id="IPR047057">
    <property type="entry name" value="MerR_fam"/>
</dbReference>
<accession>A0A1G9KDR6</accession>
<dbReference type="PANTHER" id="PTHR30204:SF92">
    <property type="entry name" value="HTH-TYPE TRANSCRIPTIONAL REGULATOR ZNTR"/>
    <property type="match status" value="1"/>
</dbReference>
<evidence type="ECO:0000259" key="2">
    <source>
        <dbReference type="PROSITE" id="PS50937"/>
    </source>
</evidence>
<reference evidence="3 4" key="1">
    <citation type="submission" date="2016-10" db="EMBL/GenBank/DDBJ databases">
        <authorList>
            <person name="de Groot N.N."/>
        </authorList>
    </citation>
    <scope>NUCLEOTIDE SEQUENCE [LARGE SCALE GENOMIC DNA]</scope>
    <source>
        <strain evidence="3 4">DSM 14789</strain>
    </source>
</reference>
<dbReference type="NCBIfam" id="TIGR02047">
    <property type="entry name" value="CadR-PbrR"/>
    <property type="match status" value="1"/>
</dbReference>
<dbReference type="InterPro" id="IPR000551">
    <property type="entry name" value="MerR-type_HTH_dom"/>
</dbReference>
<evidence type="ECO:0000313" key="4">
    <source>
        <dbReference type="Proteomes" id="UP000198654"/>
    </source>
</evidence>
<dbReference type="PROSITE" id="PS50937">
    <property type="entry name" value="HTH_MERR_2"/>
    <property type="match status" value="1"/>
</dbReference>
<name>A0A1G9KDR6_9GAMM</name>
<dbReference type="AlphaFoldDB" id="A0A1G9KDR6"/>
<dbReference type="GO" id="GO:0003700">
    <property type="term" value="F:DNA-binding transcription factor activity"/>
    <property type="evidence" value="ECO:0007669"/>
    <property type="project" value="InterPro"/>
</dbReference>
<organism evidence="3 4">
    <name type="scientific">Modicisalibacter muralis</name>
    <dbReference type="NCBI Taxonomy" id="119000"/>
    <lineage>
        <taxon>Bacteria</taxon>
        <taxon>Pseudomonadati</taxon>
        <taxon>Pseudomonadota</taxon>
        <taxon>Gammaproteobacteria</taxon>
        <taxon>Oceanospirillales</taxon>
        <taxon>Halomonadaceae</taxon>
        <taxon>Modicisalibacter</taxon>
    </lineage>
</organism>
<dbReference type="Gene3D" id="1.10.1660.10">
    <property type="match status" value="1"/>
</dbReference>
<dbReference type="GO" id="GO:0045893">
    <property type="term" value="P:positive regulation of DNA-templated transcription"/>
    <property type="evidence" value="ECO:0007669"/>
    <property type="project" value="InterPro"/>
</dbReference>
<gene>
    <name evidence="3" type="ORF">SAMN05661010_01741</name>
</gene>
<dbReference type="GO" id="GO:0003677">
    <property type="term" value="F:DNA binding"/>
    <property type="evidence" value="ECO:0007669"/>
    <property type="project" value="UniProtKB-KW"/>
</dbReference>
<keyword evidence="1" id="KW-0238">DNA-binding</keyword>
<dbReference type="SMART" id="SM00422">
    <property type="entry name" value="HTH_MERR"/>
    <property type="match status" value="1"/>
</dbReference>
<dbReference type="PRINTS" id="PR00040">
    <property type="entry name" value="HTHMERR"/>
</dbReference>
<dbReference type="Proteomes" id="UP000198654">
    <property type="component" value="Unassembled WGS sequence"/>
</dbReference>
<protein>
    <submittedName>
        <fullName evidence="3">Cd(II)/Pb(II)-responsive transcriptional regulator</fullName>
    </submittedName>
</protein>
<proteinExistence type="predicted"/>
<evidence type="ECO:0000256" key="1">
    <source>
        <dbReference type="ARBA" id="ARBA00023125"/>
    </source>
</evidence>
<dbReference type="CDD" id="cd04784">
    <property type="entry name" value="HTH_CadR-PbrR"/>
    <property type="match status" value="1"/>
</dbReference>
<dbReference type="GO" id="GO:0046872">
    <property type="term" value="F:metal ion binding"/>
    <property type="evidence" value="ECO:0007669"/>
    <property type="project" value="InterPro"/>
</dbReference>
<dbReference type="PANTHER" id="PTHR30204">
    <property type="entry name" value="REDOX-CYCLING DRUG-SENSING TRANSCRIPTIONAL ACTIVATOR SOXR"/>
    <property type="match status" value="1"/>
</dbReference>
<dbReference type="EMBL" id="FNGI01000004">
    <property type="protein sequence ID" value="SDL47831.1"/>
    <property type="molecule type" value="Genomic_DNA"/>
</dbReference>
<evidence type="ECO:0000313" key="3">
    <source>
        <dbReference type="EMBL" id="SDL47831.1"/>
    </source>
</evidence>
<dbReference type="SUPFAM" id="SSF46955">
    <property type="entry name" value="Putative DNA-binding domain"/>
    <property type="match status" value="1"/>
</dbReference>